<keyword evidence="4" id="KW-1185">Reference proteome</keyword>
<keyword evidence="1" id="KW-0812">Transmembrane</keyword>
<reference evidence="3" key="1">
    <citation type="submission" date="2023-06" db="EMBL/GenBank/DDBJ databases">
        <title>Male Hemibagrus guttatus genome.</title>
        <authorList>
            <person name="Bian C."/>
        </authorList>
    </citation>
    <scope>NUCLEOTIDE SEQUENCE</scope>
    <source>
        <strain evidence="3">Male_cb2023</strain>
        <tissue evidence="3">Muscle</tissue>
    </source>
</reference>
<evidence type="ECO:0000313" key="4">
    <source>
        <dbReference type="Proteomes" id="UP001274896"/>
    </source>
</evidence>
<protein>
    <recommendedName>
        <fullName evidence="2">Ig-like domain-containing protein</fullName>
    </recommendedName>
</protein>
<keyword evidence="1" id="KW-0472">Membrane</keyword>
<dbReference type="PROSITE" id="PS50835">
    <property type="entry name" value="IG_LIKE"/>
    <property type="match status" value="1"/>
</dbReference>
<dbReference type="InterPro" id="IPR003599">
    <property type="entry name" value="Ig_sub"/>
</dbReference>
<evidence type="ECO:0000256" key="1">
    <source>
        <dbReference type="SAM" id="Phobius"/>
    </source>
</evidence>
<dbReference type="Proteomes" id="UP001274896">
    <property type="component" value="Unassembled WGS sequence"/>
</dbReference>
<dbReference type="InterPro" id="IPR007110">
    <property type="entry name" value="Ig-like_dom"/>
</dbReference>
<dbReference type="AlphaFoldDB" id="A0AAE0Q5Z5"/>
<dbReference type="InterPro" id="IPR013783">
    <property type="entry name" value="Ig-like_fold"/>
</dbReference>
<dbReference type="SMART" id="SM00409">
    <property type="entry name" value="IG"/>
    <property type="match status" value="3"/>
</dbReference>
<name>A0AAE0Q5Z5_9TELE</name>
<feature type="domain" description="Ig-like" evidence="2">
    <location>
        <begin position="195"/>
        <end position="289"/>
    </location>
</feature>
<evidence type="ECO:0000313" key="3">
    <source>
        <dbReference type="EMBL" id="KAK3514219.1"/>
    </source>
</evidence>
<sequence>MGNRASPGMWRSNGLLVHSKSRAGVIDMEILVSFMYLKGDLSLTITEAYYSMRGSYCCMCKDKCMSEYYVSVETENFSVQLKPGEDLLMDLPRTEPVEVFYKSSRSFAGDAAGKNICTLVDGSVECVDAYTHRMSSVLKLEHVNLTDCGVYTIQSQTSHEVFLTYNVSVKGAAMQFYSLHHCVLLFLILTFTTAPTLAYTSVMVKLDQSAVLPCEQNCSGSLRWIVIDKPGSVAQCNQTSCWPETGFNISHDQYLKGDLSLTITAADYSNRGLYTCQCDDSVALQVKVKRLGSTSCWSKKGFNISHDQYLKGDLSLTITEAYYSMRGSYCCMCDVKCMSEYYVSVETENFSVQLKPGEDLLMDLPRTEPVEVFYKSSRSFAGDAAGKNICTLVDGSLECVDAYTHRMSSVLKLEHVNLTDCGVYTIQSQTSHEVFLTYNVSVKEEQPRPVEQTCIPYWVLGLGLGLPVIVVITAVVAVCTSWKCKRKEHERIEDRKSSWPSVLVICQSSSL</sequence>
<proteinExistence type="predicted"/>
<dbReference type="InterPro" id="IPR036179">
    <property type="entry name" value="Ig-like_dom_sf"/>
</dbReference>
<feature type="transmembrane region" description="Helical" evidence="1">
    <location>
        <begin position="457"/>
        <end position="482"/>
    </location>
</feature>
<accession>A0AAE0Q5Z5</accession>
<organism evidence="3 4">
    <name type="scientific">Hemibagrus guttatus</name>
    <dbReference type="NCBI Taxonomy" id="175788"/>
    <lineage>
        <taxon>Eukaryota</taxon>
        <taxon>Metazoa</taxon>
        <taxon>Chordata</taxon>
        <taxon>Craniata</taxon>
        <taxon>Vertebrata</taxon>
        <taxon>Euteleostomi</taxon>
        <taxon>Actinopterygii</taxon>
        <taxon>Neopterygii</taxon>
        <taxon>Teleostei</taxon>
        <taxon>Ostariophysi</taxon>
        <taxon>Siluriformes</taxon>
        <taxon>Bagridae</taxon>
        <taxon>Hemibagrus</taxon>
    </lineage>
</organism>
<keyword evidence="1" id="KW-1133">Transmembrane helix</keyword>
<dbReference type="SUPFAM" id="SSF48726">
    <property type="entry name" value="Immunoglobulin"/>
    <property type="match status" value="1"/>
</dbReference>
<dbReference type="EMBL" id="JAUCMX010000021">
    <property type="protein sequence ID" value="KAK3514219.1"/>
    <property type="molecule type" value="Genomic_DNA"/>
</dbReference>
<comment type="caution">
    <text evidence="3">The sequence shown here is derived from an EMBL/GenBank/DDBJ whole genome shotgun (WGS) entry which is preliminary data.</text>
</comment>
<gene>
    <name evidence="3" type="ORF">QTP70_009992</name>
</gene>
<dbReference type="Gene3D" id="2.60.40.10">
    <property type="entry name" value="Immunoglobulins"/>
    <property type="match status" value="1"/>
</dbReference>
<evidence type="ECO:0000259" key="2">
    <source>
        <dbReference type="PROSITE" id="PS50835"/>
    </source>
</evidence>